<evidence type="ECO:0000313" key="3">
    <source>
        <dbReference type="Proteomes" id="UP001272137"/>
    </source>
</evidence>
<protein>
    <submittedName>
        <fullName evidence="2">Uncharacterized protein</fullName>
    </submittedName>
</protein>
<evidence type="ECO:0000256" key="1">
    <source>
        <dbReference type="SAM" id="MobiDB-lite"/>
    </source>
</evidence>
<dbReference type="EMBL" id="QXCT01000002">
    <property type="protein sequence ID" value="MDW9255424.1"/>
    <property type="molecule type" value="Genomic_DNA"/>
</dbReference>
<accession>A0AAW9D2E6</accession>
<feature type="compositionally biased region" description="Polar residues" evidence="1">
    <location>
        <begin position="27"/>
        <end position="36"/>
    </location>
</feature>
<sequence length="49" mass="5305">MTHVASRGCAAARRPLASGARRPMRRTPSTMLTAHRSSLFPRSAPGDEK</sequence>
<comment type="caution">
    <text evidence="2">The sequence shown here is derived from an EMBL/GenBank/DDBJ whole genome shotgun (WGS) entry which is preliminary data.</text>
</comment>
<dbReference type="AlphaFoldDB" id="A0AAW9D2E6"/>
<proteinExistence type="predicted"/>
<name>A0AAW9D2E6_BURTH</name>
<feature type="region of interest" description="Disordered" evidence="1">
    <location>
        <begin position="1"/>
        <end position="49"/>
    </location>
</feature>
<gene>
    <name evidence="2" type="ORF">C7S16_0988</name>
</gene>
<dbReference type="Proteomes" id="UP001272137">
    <property type="component" value="Unassembled WGS sequence"/>
</dbReference>
<organism evidence="2 3">
    <name type="scientific">Burkholderia thailandensis</name>
    <dbReference type="NCBI Taxonomy" id="57975"/>
    <lineage>
        <taxon>Bacteria</taxon>
        <taxon>Pseudomonadati</taxon>
        <taxon>Pseudomonadota</taxon>
        <taxon>Betaproteobacteria</taxon>
        <taxon>Burkholderiales</taxon>
        <taxon>Burkholderiaceae</taxon>
        <taxon>Burkholderia</taxon>
        <taxon>pseudomallei group</taxon>
    </lineage>
</organism>
<reference evidence="2" key="1">
    <citation type="submission" date="2018-08" db="EMBL/GenBank/DDBJ databases">
        <title>Identification of Burkholderia cepacia strains that express a Burkholderia pseudomallei-like capsular polysaccharide.</title>
        <authorList>
            <person name="Burtnick M.N."/>
            <person name="Vongsouvath M."/>
            <person name="Newton P."/>
            <person name="Wuthiekanun V."/>
            <person name="Limmathurotsakul D."/>
            <person name="Brett P.J."/>
            <person name="Chantratita N."/>
            <person name="Dance D.A."/>
        </authorList>
    </citation>
    <scope>NUCLEOTIDE SEQUENCE</scope>
    <source>
        <strain evidence="2">SBXCC001</strain>
    </source>
</reference>
<evidence type="ECO:0000313" key="2">
    <source>
        <dbReference type="EMBL" id="MDW9255424.1"/>
    </source>
</evidence>